<evidence type="ECO:0000313" key="2">
    <source>
        <dbReference type="Proteomes" id="UP001417504"/>
    </source>
</evidence>
<sequence length="190" mass="20966">MAPLDQAIEKIKDVKYTLIRNEASLLEQQVDAILDFVQQKAYTSLQELHRGLEQLFVDMLNDRLAQLPGAILKEINESSPEDLEKKAQEALEVVSKIQQLEGLIQWSFLAGTTITSLITEAPMVDEIQATPESNNNDIAISDANTYEIQITENQSNKPFEGSTSTHGLATEGDVGAIASIVIVDEIIQIE</sequence>
<dbReference type="Proteomes" id="UP001417504">
    <property type="component" value="Unassembled WGS sequence"/>
</dbReference>
<reference evidence="1 2" key="1">
    <citation type="submission" date="2024-01" db="EMBL/GenBank/DDBJ databases">
        <title>Genome assemblies of Stephania.</title>
        <authorList>
            <person name="Yang L."/>
        </authorList>
    </citation>
    <scope>NUCLEOTIDE SEQUENCE [LARGE SCALE GENOMIC DNA]</scope>
    <source>
        <strain evidence="1">QJT</strain>
        <tissue evidence="1">Leaf</tissue>
    </source>
</reference>
<organism evidence="1 2">
    <name type="scientific">Stephania japonica</name>
    <dbReference type="NCBI Taxonomy" id="461633"/>
    <lineage>
        <taxon>Eukaryota</taxon>
        <taxon>Viridiplantae</taxon>
        <taxon>Streptophyta</taxon>
        <taxon>Embryophyta</taxon>
        <taxon>Tracheophyta</taxon>
        <taxon>Spermatophyta</taxon>
        <taxon>Magnoliopsida</taxon>
        <taxon>Ranunculales</taxon>
        <taxon>Menispermaceae</taxon>
        <taxon>Menispermoideae</taxon>
        <taxon>Cissampelideae</taxon>
        <taxon>Stephania</taxon>
    </lineage>
</organism>
<gene>
    <name evidence="1" type="ORF">Sjap_000326</name>
</gene>
<dbReference type="AlphaFoldDB" id="A0AAP0PTX0"/>
<accession>A0AAP0PTX0</accession>
<comment type="caution">
    <text evidence="1">The sequence shown here is derived from an EMBL/GenBank/DDBJ whole genome shotgun (WGS) entry which is preliminary data.</text>
</comment>
<dbReference type="EMBL" id="JBBNAE010000001">
    <property type="protein sequence ID" value="KAK9152846.1"/>
    <property type="molecule type" value="Genomic_DNA"/>
</dbReference>
<name>A0AAP0PTX0_9MAGN</name>
<protein>
    <submittedName>
        <fullName evidence="1">Uncharacterized protein</fullName>
    </submittedName>
</protein>
<evidence type="ECO:0000313" key="1">
    <source>
        <dbReference type="EMBL" id="KAK9152846.1"/>
    </source>
</evidence>
<proteinExistence type="predicted"/>
<keyword evidence="2" id="KW-1185">Reference proteome</keyword>